<protein>
    <submittedName>
        <fullName evidence="10">Transmembrane 6 superfamily member 2a</fullName>
    </submittedName>
</protein>
<dbReference type="CDD" id="cd21106">
    <property type="entry name" value="TM6SF1-like"/>
    <property type="match status" value="1"/>
</dbReference>
<dbReference type="AlphaFoldDB" id="A0A4W5PWL9"/>
<dbReference type="PROSITE" id="PS51751">
    <property type="entry name" value="EXPERA"/>
    <property type="match status" value="2"/>
</dbReference>
<dbReference type="PANTHER" id="PTHR14568">
    <property type="entry name" value="TRANSMEMBRANE SUPERFAMILY 6 MEMBER 1/2"/>
    <property type="match status" value="1"/>
</dbReference>
<dbReference type="GeneTree" id="ENSGT00390000012913"/>
<evidence type="ECO:0000256" key="4">
    <source>
        <dbReference type="ARBA" id="ARBA00022989"/>
    </source>
</evidence>
<keyword evidence="11" id="KW-1185">Reference proteome</keyword>
<evidence type="ECO:0000256" key="5">
    <source>
        <dbReference type="ARBA" id="ARBA00023136"/>
    </source>
</evidence>
<evidence type="ECO:0000256" key="6">
    <source>
        <dbReference type="ARBA" id="ARBA00034760"/>
    </source>
</evidence>
<evidence type="ECO:0000256" key="2">
    <source>
        <dbReference type="ARBA" id="ARBA00022692"/>
    </source>
</evidence>
<proteinExistence type="inferred from homology"/>
<dbReference type="Proteomes" id="UP000314982">
    <property type="component" value="Unassembled WGS sequence"/>
</dbReference>
<feature type="transmembrane region" description="Helical" evidence="8">
    <location>
        <begin position="271"/>
        <end position="293"/>
    </location>
</feature>
<evidence type="ECO:0000313" key="11">
    <source>
        <dbReference type="Proteomes" id="UP000314982"/>
    </source>
</evidence>
<feature type="transmembrane region" description="Helical" evidence="8">
    <location>
        <begin position="328"/>
        <end position="346"/>
    </location>
</feature>
<feature type="transmembrane region" description="Helical" evidence="8">
    <location>
        <begin position="123"/>
        <end position="142"/>
    </location>
</feature>
<reference evidence="10" key="2">
    <citation type="submission" date="2025-08" db="UniProtKB">
        <authorList>
            <consortium name="Ensembl"/>
        </authorList>
    </citation>
    <scope>IDENTIFICATION</scope>
</reference>
<evidence type="ECO:0000256" key="7">
    <source>
        <dbReference type="PROSITE-ProRule" id="PRU01087"/>
    </source>
</evidence>
<evidence type="ECO:0000259" key="9">
    <source>
        <dbReference type="PROSITE" id="PS51751"/>
    </source>
</evidence>
<dbReference type="InterPro" id="IPR059044">
    <property type="entry name" value="TM_Tm6sf1/2"/>
</dbReference>
<name>A0A4W5PWL9_9TELE</name>
<feature type="transmembrane region" description="Helical" evidence="8">
    <location>
        <begin position="353"/>
        <end position="372"/>
    </location>
</feature>
<evidence type="ECO:0000256" key="3">
    <source>
        <dbReference type="ARBA" id="ARBA00022737"/>
    </source>
</evidence>
<keyword evidence="5 7" id="KW-0472">Membrane</keyword>
<comment type="subcellular location">
    <subcellularLocation>
        <location evidence="1">Endomembrane system</location>
        <topology evidence="1">Multi-pass membrane protein</topology>
    </subcellularLocation>
</comment>
<dbReference type="GO" id="GO:0055088">
    <property type="term" value="P:lipid homeostasis"/>
    <property type="evidence" value="ECO:0007669"/>
    <property type="project" value="TreeGrafter"/>
</dbReference>
<feature type="transmembrane region" description="Helical" evidence="8">
    <location>
        <begin position="199"/>
        <end position="219"/>
    </location>
</feature>
<evidence type="ECO:0000256" key="1">
    <source>
        <dbReference type="ARBA" id="ARBA00004127"/>
    </source>
</evidence>
<organism evidence="10 11">
    <name type="scientific">Hucho hucho</name>
    <name type="common">huchen</name>
    <dbReference type="NCBI Taxonomy" id="62062"/>
    <lineage>
        <taxon>Eukaryota</taxon>
        <taxon>Metazoa</taxon>
        <taxon>Chordata</taxon>
        <taxon>Craniata</taxon>
        <taxon>Vertebrata</taxon>
        <taxon>Euteleostomi</taxon>
        <taxon>Actinopterygii</taxon>
        <taxon>Neopterygii</taxon>
        <taxon>Teleostei</taxon>
        <taxon>Protacanthopterygii</taxon>
        <taxon>Salmoniformes</taxon>
        <taxon>Salmonidae</taxon>
        <taxon>Salmoninae</taxon>
        <taxon>Hucho</taxon>
    </lineage>
</organism>
<comment type="similarity">
    <text evidence="6">Belongs to the TM6SF family.</text>
</comment>
<feature type="domain" description="EXPERA" evidence="9">
    <location>
        <begin position="120"/>
        <end position="245"/>
    </location>
</feature>
<reference evidence="11" key="1">
    <citation type="submission" date="2018-06" db="EMBL/GenBank/DDBJ databases">
        <title>Genome assembly of Danube salmon.</title>
        <authorList>
            <person name="Macqueen D.J."/>
            <person name="Gundappa M.K."/>
        </authorList>
    </citation>
    <scope>NUCLEOTIDE SEQUENCE [LARGE SCALE GENOMIC DNA]</scope>
</reference>
<reference evidence="10" key="3">
    <citation type="submission" date="2025-09" db="UniProtKB">
        <authorList>
            <consortium name="Ensembl"/>
        </authorList>
    </citation>
    <scope>IDENTIFICATION</scope>
</reference>
<dbReference type="Ensembl" id="ENSHHUT00000067001.1">
    <property type="protein sequence ID" value="ENSHHUP00000064799.1"/>
    <property type="gene ID" value="ENSHHUG00000038277.1"/>
</dbReference>
<evidence type="ECO:0000256" key="8">
    <source>
        <dbReference type="SAM" id="Phobius"/>
    </source>
</evidence>
<accession>A0A4W5PWL9</accession>
<keyword evidence="2 7" id="KW-0812">Transmembrane</keyword>
<dbReference type="GO" id="GO:0005789">
    <property type="term" value="C:endoplasmic reticulum membrane"/>
    <property type="evidence" value="ECO:0007669"/>
    <property type="project" value="TreeGrafter"/>
</dbReference>
<feature type="transmembrane region" description="Helical" evidence="8">
    <location>
        <begin position="392"/>
        <end position="411"/>
    </location>
</feature>
<dbReference type="Pfam" id="PF26083">
    <property type="entry name" value="TM_Tm6sf2"/>
    <property type="match status" value="1"/>
</dbReference>
<dbReference type="PANTHER" id="PTHR14568:SF9">
    <property type="entry name" value="TRANSMEMBRANE 6 SUPERFAMILY MEMBER 2"/>
    <property type="match status" value="1"/>
</dbReference>
<feature type="transmembrane region" description="Helical" evidence="8">
    <location>
        <begin position="231"/>
        <end position="250"/>
    </location>
</feature>
<dbReference type="STRING" id="62062.ENSHHUP00000064799"/>
<keyword evidence="4 7" id="KW-1133">Transmembrane helix</keyword>
<dbReference type="Pfam" id="PF05241">
    <property type="entry name" value="EBP"/>
    <property type="match status" value="1"/>
</dbReference>
<dbReference type="InterPro" id="IPR047195">
    <property type="entry name" value="TM6SF1-like"/>
</dbReference>
<dbReference type="GO" id="GO:0019216">
    <property type="term" value="P:regulation of lipid metabolic process"/>
    <property type="evidence" value="ECO:0007669"/>
    <property type="project" value="TreeGrafter"/>
</dbReference>
<feature type="transmembrane region" description="Helical" evidence="8">
    <location>
        <begin position="83"/>
        <end position="111"/>
    </location>
</feature>
<evidence type="ECO:0000313" key="10">
    <source>
        <dbReference type="Ensembl" id="ENSHHUP00000064799.1"/>
    </source>
</evidence>
<keyword evidence="3" id="KW-0677">Repeat</keyword>
<dbReference type="GO" id="GO:0033116">
    <property type="term" value="C:endoplasmic reticulum-Golgi intermediate compartment membrane"/>
    <property type="evidence" value="ECO:0007669"/>
    <property type="project" value="TreeGrafter"/>
</dbReference>
<sequence length="436" mass="49374">MKDFLAEEVTRSVSSRYASQIIACILLDYKLFEANLSSGAYRLAAYRQFTLWWQGRIGRGVQCAIPTCHLFHKAAYPEASGNYIGPVMVLTLGAAVLYIIPYIMSFLVLHLLALQHWEDIDPLFYVLAVFSFTCLVGLTNALEQDGYISGYMGFYLKKGEPHLSAAYAVMMNYWEGVLHFLLFLIIIHRMFRGKSYRSLALFWAGSSIGHQIVFIPGVVIGKYGSNIHPAFWRNTPFLLLPIWGAILLFSRERELPLIPADKIAVAQKRSLLYRPVDLILSLLLLGAMAFSVFRGVVALDCPLDICFTYIYQYEPYLKDPVVFPKVTMLVYLFYALPLLAAFIYGLRNPGCTWMLDWAIFFAGAIAQTQWCHIGGSLHSRTPFTYRVPTDKWSTVMILNGLYVAVPILLAIRCRLSPTFFMPTVPEGQTSPEKKDN</sequence>
<dbReference type="InterPro" id="IPR033118">
    <property type="entry name" value="EXPERA"/>
</dbReference>
<feature type="domain" description="EXPERA" evidence="9">
    <location>
        <begin position="276"/>
        <end position="410"/>
    </location>
</feature>
<feature type="transmembrane region" description="Helical" evidence="8">
    <location>
        <begin position="162"/>
        <end position="187"/>
    </location>
</feature>